<keyword evidence="3" id="KW-0663">Pyridoxal phosphate</keyword>
<dbReference type="Proteomes" id="UP001595901">
    <property type="component" value="Unassembled WGS sequence"/>
</dbReference>
<keyword evidence="2 8" id="KW-0808">Transferase</keyword>
<evidence type="ECO:0000256" key="2">
    <source>
        <dbReference type="ARBA" id="ARBA00022576"/>
    </source>
</evidence>
<keyword evidence="5" id="KW-0238">DNA-binding</keyword>
<keyword evidence="2 8" id="KW-0032">Aminotransferase</keyword>
<dbReference type="InterPro" id="IPR004839">
    <property type="entry name" value="Aminotransferase_I/II_large"/>
</dbReference>
<dbReference type="EMBL" id="JBHSAC010000043">
    <property type="protein sequence ID" value="MFC3932096.1"/>
    <property type="molecule type" value="Genomic_DNA"/>
</dbReference>
<evidence type="ECO:0000256" key="4">
    <source>
        <dbReference type="ARBA" id="ARBA00023015"/>
    </source>
</evidence>
<name>A0ABV8D0V7_9STRE</name>
<evidence type="ECO:0000313" key="9">
    <source>
        <dbReference type="Proteomes" id="UP001595901"/>
    </source>
</evidence>
<sequence>MASKFKMITQTIHQNIQTGQLKKGDKLPSIRQLSQEFNCSKDTVQRALLELRHQNLIYAVEKSGYYVLEGQDLSGETMTISLEDYNHLAYNDFKACLSETLIGRENYLFNYYQQQEGLTELLDSLQQHLFNQDIYTKMDNIVVTAGTQQALYILSQMAFPNQKTTILLEQPTYQRMNAIIREQQLAHQSIERNFQGLDFQVLEELFKTQPIKFFYTIPRCSNPLNLSYTPEEKKKLLALAEAYDVYIIEDDYMGDLAKATDLPLHYYDTNDRVIYLKSFSTTLFPALRLGMSVLPQQLMKGFLAYKKLIDYDTSLIMQKALSLYLDNGMFAKNLAHLKQFFNERLQTAQRLCQNILPSELHYQIGAKFISIQLPSTPKLGLYKEAKIPLLNPDTSINQQELHYLYLSNDMDLAKWLKKVAKIYKKGLG</sequence>
<comment type="similarity">
    <text evidence="1">In the C-terminal section; belongs to the class-I pyridoxal-phosphate-dependent aminotransferase family.</text>
</comment>
<evidence type="ECO:0000256" key="1">
    <source>
        <dbReference type="ARBA" id="ARBA00005384"/>
    </source>
</evidence>
<dbReference type="PROSITE" id="PS50949">
    <property type="entry name" value="HTH_GNTR"/>
    <property type="match status" value="1"/>
</dbReference>
<dbReference type="Gene3D" id="3.40.640.10">
    <property type="entry name" value="Type I PLP-dependent aspartate aminotransferase-like (Major domain)"/>
    <property type="match status" value="1"/>
</dbReference>
<dbReference type="InterPro" id="IPR036390">
    <property type="entry name" value="WH_DNA-bd_sf"/>
</dbReference>
<keyword evidence="6" id="KW-0804">Transcription</keyword>
<evidence type="ECO:0000313" key="8">
    <source>
        <dbReference type="EMBL" id="MFC3932096.1"/>
    </source>
</evidence>
<evidence type="ECO:0000259" key="7">
    <source>
        <dbReference type="PROSITE" id="PS50949"/>
    </source>
</evidence>
<dbReference type="CDD" id="cd00609">
    <property type="entry name" value="AAT_like"/>
    <property type="match status" value="1"/>
</dbReference>
<organism evidence="8 9">
    <name type="scientific">Streptococcus dentapri</name>
    <dbReference type="NCBI Taxonomy" id="573564"/>
    <lineage>
        <taxon>Bacteria</taxon>
        <taxon>Bacillati</taxon>
        <taxon>Bacillota</taxon>
        <taxon>Bacilli</taxon>
        <taxon>Lactobacillales</taxon>
        <taxon>Streptococcaceae</taxon>
        <taxon>Streptococcus</taxon>
    </lineage>
</organism>
<dbReference type="InterPro" id="IPR000524">
    <property type="entry name" value="Tscrpt_reg_HTH_GntR"/>
</dbReference>
<dbReference type="PANTHER" id="PTHR46577">
    <property type="entry name" value="HTH-TYPE TRANSCRIPTIONAL REGULATORY PROTEIN GABR"/>
    <property type="match status" value="1"/>
</dbReference>
<dbReference type="SMART" id="SM00345">
    <property type="entry name" value="HTH_GNTR"/>
    <property type="match status" value="1"/>
</dbReference>
<dbReference type="InterPro" id="IPR036388">
    <property type="entry name" value="WH-like_DNA-bd_sf"/>
</dbReference>
<proteinExistence type="inferred from homology"/>
<comment type="caution">
    <text evidence="8">The sequence shown here is derived from an EMBL/GenBank/DDBJ whole genome shotgun (WGS) entry which is preliminary data.</text>
</comment>
<dbReference type="Gene3D" id="1.10.10.10">
    <property type="entry name" value="Winged helix-like DNA-binding domain superfamily/Winged helix DNA-binding domain"/>
    <property type="match status" value="1"/>
</dbReference>
<keyword evidence="4" id="KW-0805">Transcription regulation</keyword>
<protein>
    <submittedName>
        <fullName evidence="8">PLP-dependent aminotransferase family protein</fullName>
    </submittedName>
</protein>
<accession>A0ABV8D0V7</accession>
<evidence type="ECO:0000256" key="5">
    <source>
        <dbReference type="ARBA" id="ARBA00023125"/>
    </source>
</evidence>
<evidence type="ECO:0000256" key="6">
    <source>
        <dbReference type="ARBA" id="ARBA00023163"/>
    </source>
</evidence>
<dbReference type="SUPFAM" id="SSF53383">
    <property type="entry name" value="PLP-dependent transferases"/>
    <property type="match status" value="1"/>
</dbReference>
<dbReference type="CDD" id="cd07377">
    <property type="entry name" value="WHTH_GntR"/>
    <property type="match status" value="1"/>
</dbReference>
<reference evidence="9" key="1">
    <citation type="journal article" date="2019" name="Int. J. Syst. Evol. Microbiol.">
        <title>The Global Catalogue of Microorganisms (GCM) 10K type strain sequencing project: providing services to taxonomists for standard genome sequencing and annotation.</title>
        <authorList>
            <consortium name="The Broad Institute Genomics Platform"/>
            <consortium name="The Broad Institute Genome Sequencing Center for Infectious Disease"/>
            <person name="Wu L."/>
            <person name="Ma J."/>
        </authorList>
    </citation>
    <scope>NUCLEOTIDE SEQUENCE [LARGE SCALE GENOMIC DNA]</scope>
    <source>
        <strain evidence="9">CCUG 58728</strain>
    </source>
</reference>
<keyword evidence="9" id="KW-1185">Reference proteome</keyword>
<dbReference type="InterPro" id="IPR015421">
    <property type="entry name" value="PyrdxlP-dep_Trfase_major"/>
</dbReference>
<feature type="domain" description="HTH gntR-type" evidence="7">
    <location>
        <begin position="2"/>
        <end position="70"/>
    </location>
</feature>
<dbReference type="InterPro" id="IPR051446">
    <property type="entry name" value="HTH_trans_reg/aminotransferase"/>
</dbReference>
<dbReference type="InterPro" id="IPR015424">
    <property type="entry name" value="PyrdxlP-dep_Trfase"/>
</dbReference>
<dbReference type="RefSeq" id="WP_380431209.1">
    <property type="nucleotide sequence ID" value="NZ_JBHSAC010000043.1"/>
</dbReference>
<gene>
    <name evidence="8" type="ORF">ACFOSE_04790</name>
</gene>
<dbReference type="SUPFAM" id="SSF46785">
    <property type="entry name" value="Winged helix' DNA-binding domain"/>
    <property type="match status" value="1"/>
</dbReference>
<dbReference type="GO" id="GO:0008483">
    <property type="term" value="F:transaminase activity"/>
    <property type="evidence" value="ECO:0007669"/>
    <property type="project" value="UniProtKB-KW"/>
</dbReference>
<evidence type="ECO:0000256" key="3">
    <source>
        <dbReference type="ARBA" id="ARBA00022898"/>
    </source>
</evidence>
<dbReference type="PANTHER" id="PTHR46577:SF1">
    <property type="entry name" value="HTH-TYPE TRANSCRIPTIONAL REGULATORY PROTEIN GABR"/>
    <property type="match status" value="1"/>
</dbReference>
<dbReference type="Pfam" id="PF00155">
    <property type="entry name" value="Aminotran_1_2"/>
    <property type="match status" value="1"/>
</dbReference>
<dbReference type="Pfam" id="PF00392">
    <property type="entry name" value="GntR"/>
    <property type="match status" value="1"/>
</dbReference>